<evidence type="ECO:0000313" key="2">
    <source>
        <dbReference type="Proteomes" id="UP001324427"/>
    </source>
</evidence>
<sequence>MAFPEEVLQTIFENLRVTAYMSGSTRGLGHREQVRILQSISLADKTFNRIVQPIIYRRLTFSICIYPAGTRGTRYMQHLLNVFAERPETARLVAEIVVEDCPPAEDEGTYALGRATIDKLVAVAEGLALPLSLRQRLQSGLAQGLHDAGLALLLCMCTGLEVLGLTTSHEFKHTLTSTTIAVLANVDQPPHLSGSAGMHDKRAVSDIRPLQRLREVGAYYVRDDDEGSTDIGLLFPLLQLPAMDLFTGSVLSCRKDSDFASVTTSTLKRLDLREVDMDASGLDKILTTCPLLEVLSVDWGTSCYRDFGVRFEKTGDSLRMHSTALQRLSLERERVGTGDYAESPPLGSLQSWTSLRFLSVPLAALLGCKFYPEGQKPEPIAPLQHTLPFSLEELEIHSCDGFADEALDGLDMQVEALIRDARFAELRTIRIRDDTMRRSKRCFVSLTVGGWTDSKARGEWRVLERVE</sequence>
<proteinExistence type="predicted"/>
<evidence type="ECO:0008006" key="3">
    <source>
        <dbReference type="Google" id="ProtNLM"/>
    </source>
</evidence>
<name>A0AAV9J507_9PEZI</name>
<gene>
    <name evidence="1" type="ORF">LTR36_009979</name>
</gene>
<dbReference type="Proteomes" id="UP001324427">
    <property type="component" value="Unassembled WGS sequence"/>
</dbReference>
<dbReference type="AlphaFoldDB" id="A0AAV9J507"/>
<comment type="caution">
    <text evidence="1">The sequence shown here is derived from an EMBL/GenBank/DDBJ whole genome shotgun (WGS) entry which is preliminary data.</text>
</comment>
<reference evidence="1 2" key="1">
    <citation type="submission" date="2021-11" db="EMBL/GenBank/DDBJ databases">
        <title>Black yeast isolated from Biological Soil Crust.</title>
        <authorList>
            <person name="Kurbessoian T."/>
        </authorList>
    </citation>
    <scope>NUCLEOTIDE SEQUENCE [LARGE SCALE GENOMIC DNA]</scope>
    <source>
        <strain evidence="1 2">CCFEE 5522</strain>
    </source>
</reference>
<evidence type="ECO:0000313" key="1">
    <source>
        <dbReference type="EMBL" id="KAK4539937.1"/>
    </source>
</evidence>
<accession>A0AAV9J507</accession>
<dbReference type="InterPro" id="IPR032675">
    <property type="entry name" value="LRR_dom_sf"/>
</dbReference>
<keyword evidence="2" id="KW-1185">Reference proteome</keyword>
<dbReference type="EMBL" id="JAVFHQ010000079">
    <property type="protein sequence ID" value="KAK4539937.1"/>
    <property type="molecule type" value="Genomic_DNA"/>
</dbReference>
<organism evidence="1 2">
    <name type="scientific">Oleoguttula mirabilis</name>
    <dbReference type="NCBI Taxonomy" id="1507867"/>
    <lineage>
        <taxon>Eukaryota</taxon>
        <taxon>Fungi</taxon>
        <taxon>Dikarya</taxon>
        <taxon>Ascomycota</taxon>
        <taxon>Pezizomycotina</taxon>
        <taxon>Dothideomycetes</taxon>
        <taxon>Dothideomycetidae</taxon>
        <taxon>Mycosphaerellales</taxon>
        <taxon>Teratosphaeriaceae</taxon>
        <taxon>Oleoguttula</taxon>
    </lineage>
</organism>
<protein>
    <recommendedName>
        <fullName evidence="3">F-box domain-containing protein</fullName>
    </recommendedName>
</protein>
<dbReference type="Gene3D" id="3.80.10.10">
    <property type="entry name" value="Ribonuclease Inhibitor"/>
    <property type="match status" value="1"/>
</dbReference>